<sequence>MNSQKHSTYYCIRRTICVYLCILLAIAIILGMLHCFFADIRVERVSWLNLDKERNISTWFSGLLFFLLGCSAFVAYYQERKNNAEVHDCFRLPILWLGIGLSGLFMSLDDITILHENLFWREIRLFSEKFGDSWIYVTQWQILFAPAILLILSYFVIFLSNRFGCSLWAKLGAFTGIGCWLVSLSLEGMRGMFKLKSKWWYSFEVLIEEEMEMMGTIFLLSSIIFYTIDIALDFTTARRHHLKSSSGFLTRQAVIILTITLLVLSSAGGAIYYFAYKQASVEAPLPRLYKKAKRQSARSQYKVDNNTTDFKSPAPKILSRVIWFGDIKVPLSISNLDQKTLIRFVAESVFDRKTNVNNIPAALMGDTLPRMVFLSVSDGINPAYVVIGTGKGITDAIELAVTKVNSLGEKNNRPKWFKLDIVQDVYKMDNVELDKPLKFERSLQGMAFDRESGIAFLPEEMMAYTLVNSKQKIRMNNIEKYLNGRSIHAEQFQRFRHLDKASIYRFTTMGVFSDGKEVISLYRGHRLYKQLSKEDLLSAARRGGQYLTLAVSADGKFVYRYLPKIDHVPKKYNILRHAGTVYSMLELYEITGKAELLKAACRAIEYLLLSVKPCLSGKQNMACIVEKGYAKLGGNALTAIALAKYTEVTHDRQYMPILLRLGRWIQSAQRESGEFYMQKQSYPDGEVTDFISQYYPGEALLAMTRIYALDPHDDWLDVAEKGTQYLINNRDYGLPLSELIHDHWLLYALNELYRYRPNPLYLEHALQIAHSIMQSQNREPVYPDWRGSYYRPPRSTPTATRTEGSMLHTSWPATLLICRKLKKF</sequence>
<name>A0A1E3X761_9BACT</name>
<dbReference type="Gene3D" id="1.50.10.20">
    <property type="match status" value="1"/>
</dbReference>
<dbReference type="EMBL" id="MAYW01000115">
    <property type="protein sequence ID" value="ODS31477.1"/>
    <property type="molecule type" value="Genomic_DNA"/>
</dbReference>
<feature type="transmembrane region" description="Helical" evidence="1">
    <location>
        <begin position="253"/>
        <end position="275"/>
    </location>
</feature>
<feature type="transmembrane region" description="Helical" evidence="1">
    <location>
        <begin position="59"/>
        <end position="77"/>
    </location>
</feature>
<feature type="transmembrane region" description="Helical" evidence="1">
    <location>
        <begin position="89"/>
        <end position="108"/>
    </location>
</feature>
<reference evidence="2 3" key="1">
    <citation type="submission" date="2016-07" db="EMBL/GenBank/DDBJ databases">
        <title>Draft genome of Scalindua rubra, obtained from a brine-seawater interface in the Red Sea, sheds light on salt adaptation in anammox bacteria.</title>
        <authorList>
            <person name="Speth D.R."/>
            <person name="Lagkouvardos I."/>
            <person name="Wang Y."/>
            <person name="Qian P.-Y."/>
            <person name="Dutilh B.E."/>
            <person name="Jetten M.S."/>
        </authorList>
    </citation>
    <scope>NUCLEOTIDE SEQUENCE [LARGE SCALE GENOMIC DNA]</scope>
    <source>
        <strain evidence="2">BSI-1</strain>
    </source>
</reference>
<comment type="caution">
    <text evidence="2">The sequence shown here is derived from an EMBL/GenBank/DDBJ whole genome shotgun (WGS) entry which is preliminary data.</text>
</comment>
<keyword evidence="1" id="KW-0812">Transmembrane</keyword>
<dbReference type="Proteomes" id="UP000094056">
    <property type="component" value="Unassembled WGS sequence"/>
</dbReference>
<dbReference type="InterPro" id="IPR008928">
    <property type="entry name" value="6-hairpin_glycosidase_sf"/>
</dbReference>
<dbReference type="SUPFAM" id="SSF48208">
    <property type="entry name" value="Six-hairpin glycosidases"/>
    <property type="match status" value="1"/>
</dbReference>
<evidence type="ECO:0000313" key="2">
    <source>
        <dbReference type="EMBL" id="ODS31477.1"/>
    </source>
</evidence>
<keyword evidence="1" id="KW-1133">Transmembrane helix</keyword>
<feature type="transmembrane region" description="Helical" evidence="1">
    <location>
        <begin position="16"/>
        <end position="39"/>
    </location>
</feature>
<evidence type="ECO:0000256" key="1">
    <source>
        <dbReference type="SAM" id="Phobius"/>
    </source>
</evidence>
<organism evidence="2 3">
    <name type="scientific">Candidatus Scalindua rubra</name>
    <dbReference type="NCBI Taxonomy" id="1872076"/>
    <lineage>
        <taxon>Bacteria</taxon>
        <taxon>Pseudomonadati</taxon>
        <taxon>Planctomycetota</taxon>
        <taxon>Candidatus Brocadiia</taxon>
        <taxon>Candidatus Brocadiales</taxon>
        <taxon>Candidatus Scalinduaceae</taxon>
        <taxon>Candidatus Scalindua</taxon>
    </lineage>
</organism>
<feature type="transmembrane region" description="Helical" evidence="1">
    <location>
        <begin position="171"/>
        <end position="193"/>
    </location>
</feature>
<gene>
    <name evidence="2" type="ORF">SCARUB_03408</name>
</gene>
<proteinExistence type="predicted"/>
<feature type="transmembrane region" description="Helical" evidence="1">
    <location>
        <begin position="213"/>
        <end position="232"/>
    </location>
</feature>
<evidence type="ECO:0000313" key="3">
    <source>
        <dbReference type="Proteomes" id="UP000094056"/>
    </source>
</evidence>
<protein>
    <submittedName>
        <fullName evidence="2">Uncharacterized protein</fullName>
    </submittedName>
</protein>
<feature type="transmembrane region" description="Helical" evidence="1">
    <location>
        <begin position="140"/>
        <end position="159"/>
    </location>
</feature>
<keyword evidence="1" id="KW-0472">Membrane</keyword>
<dbReference type="AlphaFoldDB" id="A0A1E3X761"/>
<dbReference type="GO" id="GO:0005975">
    <property type="term" value="P:carbohydrate metabolic process"/>
    <property type="evidence" value="ECO:0007669"/>
    <property type="project" value="InterPro"/>
</dbReference>
<accession>A0A1E3X761</accession>